<evidence type="ECO:0000256" key="5">
    <source>
        <dbReference type="SAM" id="Phobius"/>
    </source>
</evidence>
<reference evidence="7" key="1">
    <citation type="submission" date="2022-08" db="EMBL/GenBank/DDBJ databases">
        <title>Complete genome of Mycoplasma iguanae type strain 2327.</title>
        <authorList>
            <person name="Spergser J."/>
        </authorList>
    </citation>
    <scope>NUCLEOTIDE SEQUENCE</scope>
    <source>
        <strain evidence="7">2327</strain>
    </source>
</reference>
<keyword evidence="4 5" id="KW-0472">Membrane</keyword>
<name>A0ABY5R7D4_9MOLU</name>
<evidence type="ECO:0000259" key="6">
    <source>
        <dbReference type="Pfam" id="PF01957"/>
    </source>
</evidence>
<proteinExistence type="predicted"/>
<keyword evidence="8" id="KW-1185">Reference proteome</keyword>
<evidence type="ECO:0000313" key="8">
    <source>
        <dbReference type="Proteomes" id="UP001059252"/>
    </source>
</evidence>
<evidence type="ECO:0000313" key="7">
    <source>
        <dbReference type="EMBL" id="UVD81426.1"/>
    </source>
</evidence>
<evidence type="ECO:0000256" key="2">
    <source>
        <dbReference type="ARBA" id="ARBA00022692"/>
    </source>
</evidence>
<keyword evidence="3 5" id="KW-1133">Transmembrane helix</keyword>
<dbReference type="InterPro" id="IPR012340">
    <property type="entry name" value="NA-bd_OB-fold"/>
</dbReference>
<evidence type="ECO:0000256" key="1">
    <source>
        <dbReference type="ARBA" id="ARBA00004141"/>
    </source>
</evidence>
<protein>
    <recommendedName>
        <fullName evidence="6">NfeD-like C-terminal domain-containing protein</fullName>
    </recommendedName>
</protein>
<feature type="transmembrane region" description="Helical" evidence="5">
    <location>
        <begin position="12"/>
        <end position="30"/>
    </location>
</feature>
<dbReference type="Proteomes" id="UP001059252">
    <property type="component" value="Chromosome"/>
</dbReference>
<gene>
    <name evidence="7" type="ORF">NV226_01675</name>
</gene>
<feature type="transmembrane region" description="Helical" evidence="5">
    <location>
        <begin position="60"/>
        <end position="82"/>
    </location>
</feature>
<dbReference type="InterPro" id="IPR052165">
    <property type="entry name" value="Membrane_assoc_protease"/>
</dbReference>
<accession>A0ABY5R7D4</accession>
<sequence length="165" mass="18819">MKMTGPEIVKWIFVTIWSFIFLCLILTEIFTTGIFSGIGAVAIIPTIIIALVWGEKNWTIAIQFLVVLIFWTAGYFIFYKILKKIINSKSSKFIGSIEDYIGQEFQLIETSTEIHAPDLKYGKLKIQDKVFRVLSDKKEGIIEKGSLVIITKIEGNTFFVKKAQK</sequence>
<dbReference type="RefSeq" id="WP_258210600.1">
    <property type="nucleotide sequence ID" value="NZ_CP102734.1"/>
</dbReference>
<evidence type="ECO:0000256" key="4">
    <source>
        <dbReference type="ARBA" id="ARBA00023136"/>
    </source>
</evidence>
<dbReference type="PANTHER" id="PTHR33507">
    <property type="entry name" value="INNER MEMBRANE PROTEIN YBBJ"/>
    <property type="match status" value="1"/>
</dbReference>
<comment type="subcellular location">
    <subcellularLocation>
        <location evidence="1">Membrane</location>
        <topology evidence="1">Multi-pass membrane protein</topology>
    </subcellularLocation>
</comment>
<organism evidence="7 8">
    <name type="scientific">Mycoplasma iguanae</name>
    <dbReference type="NCBI Taxonomy" id="292461"/>
    <lineage>
        <taxon>Bacteria</taxon>
        <taxon>Bacillati</taxon>
        <taxon>Mycoplasmatota</taxon>
        <taxon>Mollicutes</taxon>
        <taxon>Mycoplasmataceae</taxon>
        <taxon>Mycoplasma</taxon>
    </lineage>
</organism>
<dbReference type="InterPro" id="IPR002810">
    <property type="entry name" value="NfeD-like_C"/>
</dbReference>
<feature type="domain" description="NfeD-like C-terminal" evidence="6">
    <location>
        <begin position="98"/>
        <end position="162"/>
    </location>
</feature>
<dbReference type="Pfam" id="PF01957">
    <property type="entry name" value="NfeD"/>
    <property type="match status" value="1"/>
</dbReference>
<dbReference type="Gene3D" id="2.40.50.140">
    <property type="entry name" value="Nucleic acid-binding proteins"/>
    <property type="match status" value="1"/>
</dbReference>
<dbReference type="EMBL" id="CP102734">
    <property type="protein sequence ID" value="UVD81426.1"/>
    <property type="molecule type" value="Genomic_DNA"/>
</dbReference>
<feature type="transmembrane region" description="Helical" evidence="5">
    <location>
        <begin position="37"/>
        <end position="54"/>
    </location>
</feature>
<dbReference type="PANTHER" id="PTHR33507:SF3">
    <property type="entry name" value="INNER MEMBRANE PROTEIN YBBJ"/>
    <property type="match status" value="1"/>
</dbReference>
<evidence type="ECO:0000256" key="3">
    <source>
        <dbReference type="ARBA" id="ARBA00022989"/>
    </source>
</evidence>
<keyword evidence="2 5" id="KW-0812">Transmembrane</keyword>